<proteinExistence type="predicted"/>
<dbReference type="Proteomes" id="UP001458880">
    <property type="component" value="Unassembled WGS sequence"/>
</dbReference>
<reference evidence="1 2" key="1">
    <citation type="journal article" date="2024" name="BMC Genomics">
        <title>De novo assembly and annotation of Popillia japonica's genome with initial clues to its potential as an invasive pest.</title>
        <authorList>
            <person name="Cucini C."/>
            <person name="Boschi S."/>
            <person name="Funari R."/>
            <person name="Cardaioli E."/>
            <person name="Iannotti N."/>
            <person name="Marturano G."/>
            <person name="Paoli F."/>
            <person name="Bruttini M."/>
            <person name="Carapelli A."/>
            <person name="Frati F."/>
            <person name="Nardi F."/>
        </authorList>
    </citation>
    <scope>NUCLEOTIDE SEQUENCE [LARGE SCALE GENOMIC DNA]</scope>
    <source>
        <strain evidence="1">DMR45628</strain>
    </source>
</reference>
<protein>
    <submittedName>
        <fullName evidence="1">Uncharacterized protein</fullName>
    </submittedName>
</protein>
<sequence length="134" mass="15759">MDKCLYKVEFDINNTICRSTGKTPSMLLFGINQRDLCVDLRSELEASHEDNFDLEVLRAEAQRKNLQVQTYNKQYYDKTRKTPRVYEQEDFVMVKNVDTTPGVNKKLLPKYRGPYAIKRVLDKDRYLITDIDGI</sequence>
<accession>A0AAW1N7T6</accession>
<gene>
    <name evidence="1" type="ORF">QE152_g1213</name>
</gene>
<dbReference type="AlphaFoldDB" id="A0AAW1N7T6"/>
<organism evidence="1 2">
    <name type="scientific">Popillia japonica</name>
    <name type="common">Japanese beetle</name>
    <dbReference type="NCBI Taxonomy" id="7064"/>
    <lineage>
        <taxon>Eukaryota</taxon>
        <taxon>Metazoa</taxon>
        <taxon>Ecdysozoa</taxon>
        <taxon>Arthropoda</taxon>
        <taxon>Hexapoda</taxon>
        <taxon>Insecta</taxon>
        <taxon>Pterygota</taxon>
        <taxon>Neoptera</taxon>
        <taxon>Endopterygota</taxon>
        <taxon>Coleoptera</taxon>
        <taxon>Polyphaga</taxon>
        <taxon>Scarabaeiformia</taxon>
        <taxon>Scarabaeidae</taxon>
        <taxon>Rutelinae</taxon>
        <taxon>Popillia</taxon>
    </lineage>
</organism>
<evidence type="ECO:0000313" key="2">
    <source>
        <dbReference type="Proteomes" id="UP001458880"/>
    </source>
</evidence>
<evidence type="ECO:0000313" key="1">
    <source>
        <dbReference type="EMBL" id="KAK9754427.1"/>
    </source>
</evidence>
<comment type="caution">
    <text evidence="1">The sequence shown here is derived from an EMBL/GenBank/DDBJ whole genome shotgun (WGS) entry which is preliminary data.</text>
</comment>
<name>A0AAW1N7T6_POPJA</name>
<dbReference type="EMBL" id="JASPKY010000007">
    <property type="protein sequence ID" value="KAK9754427.1"/>
    <property type="molecule type" value="Genomic_DNA"/>
</dbReference>
<keyword evidence="2" id="KW-1185">Reference proteome</keyword>